<keyword evidence="3" id="KW-1185">Reference proteome</keyword>
<proteinExistence type="predicted"/>
<evidence type="ECO:0000256" key="1">
    <source>
        <dbReference type="SAM" id="Phobius"/>
    </source>
</evidence>
<gene>
    <name evidence="2" type="ORF">RGB73_14580</name>
</gene>
<reference evidence="2 3" key="1">
    <citation type="submission" date="2023-09" db="EMBL/GenBank/DDBJ databases">
        <title>Complete Genome and Methylome dissection of Bacillus brevis NEB573 original source of BbsI restriction endonuclease.</title>
        <authorList>
            <person name="Fomenkov A."/>
            <person name="Roberts R.D."/>
        </authorList>
    </citation>
    <scope>NUCLEOTIDE SEQUENCE [LARGE SCALE GENOMIC DNA]</scope>
    <source>
        <strain evidence="2 3">NEB573</strain>
    </source>
</reference>
<dbReference type="EMBL" id="CP134050">
    <property type="protein sequence ID" value="WNC17477.1"/>
    <property type="molecule type" value="Genomic_DNA"/>
</dbReference>
<feature type="transmembrane region" description="Helical" evidence="1">
    <location>
        <begin position="89"/>
        <end position="107"/>
    </location>
</feature>
<keyword evidence="1" id="KW-1133">Transmembrane helix</keyword>
<keyword evidence="1" id="KW-0812">Transmembrane</keyword>
<organism evidence="2 3">
    <name type="scientific">Brevibacillus brevis</name>
    <name type="common">Bacillus brevis</name>
    <dbReference type="NCBI Taxonomy" id="1393"/>
    <lineage>
        <taxon>Bacteria</taxon>
        <taxon>Bacillati</taxon>
        <taxon>Bacillota</taxon>
        <taxon>Bacilli</taxon>
        <taxon>Bacillales</taxon>
        <taxon>Paenibacillaceae</taxon>
        <taxon>Brevibacillus</taxon>
    </lineage>
</organism>
<dbReference type="Proteomes" id="UP001256827">
    <property type="component" value="Chromosome"/>
</dbReference>
<dbReference type="RefSeq" id="WP_310773626.1">
    <property type="nucleotide sequence ID" value="NZ_CP134050.1"/>
</dbReference>
<name>A0ABY9TC83_BREBE</name>
<feature type="transmembrane region" description="Helical" evidence="1">
    <location>
        <begin position="113"/>
        <end position="132"/>
    </location>
</feature>
<feature type="transmembrane region" description="Helical" evidence="1">
    <location>
        <begin position="33"/>
        <end position="51"/>
    </location>
</feature>
<protein>
    <submittedName>
        <fullName evidence="2">Uncharacterized protein</fullName>
    </submittedName>
</protein>
<feature type="transmembrane region" description="Helical" evidence="1">
    <location>
        <begin position="6"/>
        <end position="21"/>
    </location>
</feature>
<sequence length="164" mass="17636">MLLLNMVFLGFLTLGSILYTYRNRSELACMDGMMMAMAIGSLSGICLGLNLQPYFPGNLALSTILAVLIGMAAGFATGRIVSLTASIDGVMAGIMGGMMSPMLGAMLAQPMPLIWFMDLVYVFVLSLLVFLVKEARQAFLEESGLNTSSQPVRDSRLSDTTDDE</sequence>
<feature type="transmembrane region" description="Helical" evidence="1">
    <location>
        <begin position="57"/>
        <end position="77"/>
    </location>
</feature>
<evidence type="ECO:0000313" key="2">
    <source>
        <dbReference type="EMBL" id="WNC17477.1"/>
    </source>
</evidence>
<accession>A0ABY9TC83</accession>
<evidence type="ECO:0000313" key="3">
    <source>
        <dbReference type="Proteomes" id="UP001256827"/>
    </source>
</evidence>
<keyword evidence="1" id="KW-0472">Membrane</keyword>